<feature type="domain" description="O-antigen ligase-related" evidence="7">
    <location>
        <begin position="206"/>
        <end position="365"/>
    </location>
</feature>
<evidence type="ECO:0000313" key="9">
    <source>
        <dbReference type="Proteomes" id="UP000808388"/>
    </source>
</evidence>
<evidence type="ECO:0000256" key="6">
    <source>
        <dbReference type="SAM" id="Phobius"/>
    </source>
</evidence>
<feature type="repeat" description="TPR" evidence="5">
    <location>
        <begin position="592"/>
        <end position="625"/>
    </location>
</feature>
<dbReference type="EMBL" id="JACQCQ010000002">
    <property type="protein sequence ID" value="MBI3627229.1"/>
    <property type="molecule type" value="Genomic_DNA"/>
</dbReference>
<keyword evidence="8" id="KW-0436">Ligase</keyword>
<dbReference type="Pfam" id="PF04932">
    <property type="entry name" value="Wzy_C"/>
    <property type="match status" value="1"/>
</dbReference>
<gene>
    <name evidence="8" type="ORF">HY220_00555</name>
</gene>
<feature type="transmembrane region" description="Helical" evidence="6">
    <location>
        <begin position="43"/>
        <end position="62"/>
    </location>
</feature>
<dbReference type="Proteomes" id="UP000808388">
    <property type="component" value="Unassembled WGS sequence"/>
</dbReference>
<evidence type="ECO:0000256" key="4">
    <source>
        <dbReference type="ARBA" id="ARBA00023136"/>
    </source>
</evidence>
<dbReference type="InterPro" id="IPR019734">
    <property type="entry name" value="TPR_rpt"/>
</dbReference>
<evidence type="ECO:0000259" key="7">
    <source>
        <dbReference type="Pfam" id="PF04932"/>
    </source>
</evidence>
<feature type="transmembrane region" description="Helical" evidence="6">
    <location>
        <begin position="386"/>
        <end position="404"/>
    </location>
</feature>
<dbReference type="PROSITE" id="PS50005">
    <property type="entry name" value="TPR"/>
    <property type="match status" value="1"/>
</dbReference>
<evidence type="ECO:0000256" key="1">
    <source>
        <dbReference type="ARBA" id="ARBA00004141"/>
    </source>
</evidence>
<protein>
    <submittedName>
        <fullName evidence="8">O-antigen ligase family protein</fullName>
    </submittedName>
</protein>
<feature type="transmembrane region" description="Helical" evidence="6">
    <location>
        <begin position="448"/>
        <end position="466"/>
    </location>
</feature>
<accession>A0A9D6LT51</accession>
<proteinExistence type="predicted"/>
<name>A0A9D6LT51_9BACT</name>
<dbReference type="Gene3D" id="1.25.40.10">
    <property type="entry name" value="Tetratricopeptide repeat domain"/>
    <property type="match status" value="1"/>
</dbReference>
<comment type="caution">
    <text evidence="8">The sequence shown here is derived from an EMBL/GenBank/DDBJ whole genome shotgun (WGS) entry which is preliminary data.</text>
</comment>
<comment type="subcellular location">
    <subcellularLocation>
        <location evidence="1">Membrane</location>
        <topology evidence="1">Multi-pass membrane protein</topology>
    </subcellularLocation>
</comment>
<evidence type="ECO:0000256" key="3">
    <source>
        <dbReference type="ARBA" id="ARBA00022989"/>
    </source>
</evidence>
<dbReference type="AlphaFoldDB" id="A0A9D6LT51"/>
<feature type="transmembrane region" description="Helical" evidence="6">
    <location>
        <begin position="107"/>
        <end position="126"/>
    </location>
</feature>
<feature type="transmembrane region" description="Helical" evidence="6">
    <location>
        <begin position="74"/>
        <end position="95"/>
    </location>
</feature>
<dbReference type="SUPFAM" id="SSF48452">
    <property type="entry name" value="TPR-like"/>
    <property type="match status" value="1"/>
</dbReference>
<feature type="transmembrane region" description="Helical" evidence="6">
    <location>
        <begin position="410"/>
        <end position="428"/>
    </location>
</feature>
<dbReference type="GO" id="GO:0016874">
    <property type="term" value="F:ligase activity"/>
    <property type="evidence" value="ECO:0007669"/>
    <property type="project" value="UniProtKB-KW"/>
</dbReference>
<dbReference type="Pfam" id="PF13181">
    <property type="entry name" value="TPR_8"/>
    <property type="match status" value="2"/>
</dbReference>
<keyword evidence="4 6" id="KW-0472">Membrane</keyword>
<evidence type="ECO:0000313" key="8">
    <source>
        <dbReference type="EMBL" id="MBI3627229.1"/>
    </source>
</evidence>
<dbReference type="InterPro" id="IPR051533">
    <property type="entry name" value="WaaL-like"/>
</dbReference>
<reference evidence="8" key="1">
    <citation type="submission" date="2020-07" db="EMBL/GenBank/DDBJ databases">
        <title>Huge and variable diversity of episymbiotic CPR bacteria and DPANN archaea in groundwater ecosystems.</title>
        <authorList>
            <person name="He C.Y."/>
            <person name="Keren R."/>
            <person name="Whittaker M."/>
            <person name="Farag I.F."/>
            <person name="Doudna J."/>
            <person name="Cate J.H.D."/>
            <person name="Banfield J.F."/>
        </authorList>
    </citation>
    <scope>NUCLEOTIDE SEQUENCE</scope>
    <source>
        <strain evidence="8">NC_groundwater_972_Pr1_S-0.2um_49_27</strain>
    </source>
</reference>
<feature type="transmembrane region" description="Helical" evidence="6">
    <location>
        <begin position="199"/>
        <end position="216"/>
    </location>
</feature>
<dbReference type="PANTHER" id="PTHR37422">
    <property type="entry name" value="TEICHURONIC ACID BIOSYNTHESIS PROTEIN TUAE"/>
    <property type="match status" value="1"/>
</dbReference>
<dbReference type="GO" id="GO:0016020">
    <property type="term" value="C:membrane"/>
    <property type="evidence" value="ECO:0007669"/>
    <property type="project" value="UniProtKB-SubCell"/>
</dbReference>
<feature type="transmembrane region" description="Helical" evidence="6">
    <location>
        <begin position="133"/>
        <end position="151"/>
    </location>
</feature>
<keyword evidence="2 6" id="KW-0812">Transmembrane</keyword>
<feature type="transmembrane region" description="Helical" evidence="6">
    <location>
        <begin position="222"/>
        <end position="240"/>
    </location>
</feature>
<sequence>MNSGRTLEIWLSNIVKWGLFLILPLPLVVWGIFLFPYITGRNFLFRILIEILAALWVGLLVLSKTYRPRLTWLTRAVAVFLFVVTLADLFGINPYRSFWSNNERMEGLIALLHMVLFYFIASSVFRKYTHWKAFFYTSTAISLLVALYGLAQKFGLAQSIQGGTRVDGTIGNPDYLASYLMFHIFFLLFFLWRERIALLRWFSWAVIVFEFYIIYLTATRGVVLAMLTAFGLVTIVFAIRRPKDRVENILRRVSISALAVIIIAVGSIFLLRHDPRILQNPVLSRFATISTQDRTVQSRFFIWHIAWQGVKEHPVLGWGQENFYYVFNKYFDPHLWSSEPWFDRSHDIFFDWLIHAGVLGLLSYLSVLAAGFYTIWRAQKLEAISFYEMMILGGVLLAYFLQNIFVFDNFQTYFLLFVTLGFAEFLILRGEESKTLMAPVVPNRLPMALGITSGAGIVTLILIYLLNVKPMIASADLIGALQLQSQHASVNDVKAQFQKVYDADTFVSGEATEQLAAMVRGVLSSATPQDAKSFIDFAVLHLQDLTNIANPDAKHLLFLGSAFNTGVRFDQAYAQKALDALNKAKNLAPQKQQIYFELANTYLIAGNLNDAIQTLQRVVDLDPAYPGAELNLGIVALLAARRDIADPAIARYESLPKAPDASELERLVQVYIQVSDMKGARRVMEELLKIDDRNSQYWAQYAAILAALGDKTDAKTAAEKAAEIDPSLNTELQQFLKTLK</sequence>
<evidence type="ECO:0000256" key="5">
    <source>
        <dbReference type="PROSITE-ProRule" id="PRU00339"/>
    </source>
</evidence>
<dbReference type="InterPro" id="IPR007016">
    <property type="entry name" value="O-antigen_ligase-rel_domated"/>
</dbReference>
<dbReference type="PANTHER" id="PTHR37422:SF13">
    <property type="entry name" value="LIPOPOLYSACCHARIDE BIOSYNTHESIS PROTEIN PA4999-RELATED"/>
    <property type="match status" value="1"/>
</dbReference>
<organism evidence="8 9">
    <name type="scientific">Candidatus Sungiibacteriota bacterium</name>
    <dbReference type="NCBI Taxonomy" id="2750080"/>
    <lineage>
        <taxon>Bacteria</taxon>
        <taxon>Candidatus Sungiibacteriota</taxon>
    </lineage>
</organism>
<feature type="transmembrane region" description="Helical" evidence="6">
    <location>
        <begin position="14"/>
        <end position="37"/>
    </location>
</feature>
<keyword evidence="5" id="KW-0802">TPR repeat</keyword>
<feature type="transmembrane region" description="Helical" evidence="6">
    <location>
        <begin position="252"/>
        <end position="271"/>
    </location>
</feature>
<dbReference type="InterPro" id="IPR011990">
    <property type="entry name" value="TPR-like_helical_dom_sf"/>
</dbReference>
<feature type="transmembrane region" description="Helical" evidence="6">
    <location>
        <begin position="352"/>
        <end position="374"/>
    </location>
</feature>
<dbReference type="SMART" id="SM00028">
    <property type="entry name" value="TPR"/>
    <property type="match status" value="2"/>
</dbReference>
<feature type="transmembrane region" description="Helical" evidence="6">
    <location>
        <begin position="175"/>
        <end position="192"/>
    </location>
</feature>
<evidence type="ECO:0000256" key="2">
    <source>
        <dbReference type="ARBA" id="ARBA00022692"/>
    </source>
</evidence>
<keyword evidence="3 6" id="KW-1133">Transmembrane helix</keyword>